<feature type="domain" description="Mechanosensitive ion channel MscS" evidence="8">
    <location>
        <begin position="258"/>
        <end position="323"/>
    </location>
</feature>
<dbReference type="Pfam" id="PF00924">
    <property type="entry name" value="MS_channel_2nd"/>
    <property type="match status" value="1"/>
</dbReference>
<keyword evidence="6 7" id="KW-0472">Membrane</keyword>
<dbReference type="RefSeq" id="WP_220807639.1">
    <property type="nucleotide sequence ID" value="NZ_BPMK01000005.1"/>
</dbReference>
<comment type="subcellular location">
    <subcellularLocation>
        <location evidence="1">Cell membrane</location>
        <topology evidence="1">Multi-pass membrane protein</topology>
    </subcellularLocation>
</comment>
<feature type="transmembrane region" description="Helical" evidence="7">
    <location>
        <begin position="169"/>
        <end position="191"/>
    </location>
</feature>
<dbReference type="Pfam" id="PF21082">
    <property type="entry name" value="MS_channel_3rd"/>
    <property type="match status" value="1"/>
</dbReference>
<evidence type="ECO:0000256" key="3">
    <source>
        <dbReference type="ARBA" id="ARBA00022475"/>
    </source>
</evidence>
<dbReference type="SUPFAM" id="SSF82689">
    <property type="entry name" value="Mechanosensitive channel protein MscS (YggB), C-terminal domain"/>
    <property type="match status" value="1"/>
</dbReference>
<keyword evidence="11" id="KW-1185">Reference proteome</keyword>
<dbReference type="InterPro" id="IPR049278">
    <property type="entry name" value="MS_channel_C"/>
</dbReference>
<dbReference type="InterPro" id="IPR011014">
    <property type="entry name" value="MscS_channel_TM-2"/>
</dbReference>
<dbReference type="InterPro" id="IPR010920">
    <property type="entry name" value="LSM_dom_sf"/>
</dbReference>
<comment type="caution">
    <text evidence="10">The sequence shown here is derived from an EMBL/GenBank/DDBJ whole genome shotgun (WGS) entry which is preliminary data.</text>
</comment>
<dbReference type="InterPro" id="IPR011066">
    <property type="entry name" value="MscS_channel_C_sf"/>
</dbReference>
<dbReference type="SUPFAM" id="SSF50182">
    <property type="entry name" value="Sm-like ribonucleoproteins"/>
    <property type="match status" value="1"/>
</dbReference>
<dbReference type="InterPro" id="IPR023408">
    <property type="entry name" value="MscS_beta-dom_sf"/>
</dbReference>
<dbReference type="Gene3D" id="3.30.70.100">
    <property type="match status" value="1"/>
</dbReference>
<keyword evidence="3" id="KW-1003">Cell membrane</keyword>
<dbReference type="InterPro" id="IPR052702">
    <property type="entry name" value="MscS-like_channel"/>
</dbReference>
<evidence type="ECO:0000256" key="6">
    <source>
        <dbReference type="ARBA" id="ARBA00023136"/>
    </source>
</evidence>
<evidence type="ECO:0000259" key="9">
    <source>
        <dbReference type="Pfam" id="PF21082"/>
    </source>
</evidence>
<protein>
    <submittedName>
        <fullName evidence="10">Mechanosensitive ion channel protein</fullName>
    </submittedName>
</protein>
<dbReference type="InterPro" id="IPR006685">
    <property type="entry name" value="MscS_channel_2nd"/>
</dbReference>
<evidence type="ECO:0000259" key="8">
    <source>
        <dbReference type="Pfam" id="PF00924"/>
    </source>
</evidence>
<sequence length="445" mass="48005">MSNNLLGGLLADLWSDLNDPRILWQIAALLAAFTLGALVARALRARLVGRDLQLRVMRLGVESFGRVLSPLLALAFIALAKLVMEQRMPVKLLQLALPLVGSFALIRLAFYVLRRVFAKGGDGGSMLQALEKSFAALVWVGVALHITGLLPDLLSFLDNTVVPVGRHKASLLVIAQAGASVVVTLMIALWAGTALEERLMRMDGMHSSLRAVMARSVRALLILLAVLISLSLVGIDLTVLSVFGGAFGVGLGLGLQKIASSYVSGFVILFERSLAIGDTVAVDKFTGQVTQINTRYTVIRGGDGIETVVPNEMLVSSPVQNYSLTDRTLRLATQVGIAYSSDVEKVLGLLRQAAIGVPRVIAEPAPQALLLRFEADGLLLEVAVWIADPENGRLNVLSDLNRAIWKTLQEHQISIPYPQREVRILNLDEATRIEPPRAIQATATP</sequence>
<dbReference type="EMBL" id="BPMK01000005">
    <property type="protein sequence ID" value="GIZ51476.1"/>
    <property type="molecule type" value="Genomic_DNA"/>
</dbReference>
<feature type="transmembrane region" description="Helical" evidence="7">
    <location>
        <begin position="212"/>
        <end position="231"/>
    </location>
</feature>
<organism evidence="10 11">
    <name type="scientific">Noviherbaspirillum aridicola</name>
    <dbReference type="NCBI Taxonomy" id="2849687"/>
    <lineage>
        <taxon>Bacteria</taxon>
        <taxon>Pseudomonadati</taxon>
        <taxon>Pseudomonadota</taxon>
        <taxon>Betaproteobacteria</taxon>
        <taxon>Burkholderiales</taxon>
        <taxon>Oxalobacteraceae</taxon>
        <taxon>Noviherbaspirillum</taxon>
    </lineage>
</organism>
<evidence type="ECO:0000256" key="2">
    <source>
        <dbReference type="ARBA" id="ARBA00008017"/>
    </source>
</evidence>
<proteinExistence type="inferred from homology"/>
<dbReference type="Gene3D" id="1.10.287.1260">
    <property type="match status" value="1"/>
</dbReference>
<accession>A0ABQ4Q369</accession>
<comment type="similarity">
    <text evidence="2">Belongs to the MscS (TC 1.A.23) family.</text>
</comment>
<dbReference type="PANTHER" id="PTHR30347">
    <property type="entry name" value="POTASSIUM CHANNEL RELATED"/>
    <property type="match status" value="1"/>
</dbReference>
<feature type="transmembrane region" description="Helical" evidence="7">
    <location>
        <begin position="134"/>
        <end position="157"/>
    </location>
</feature>
<dbReference type="SUPFAM" id="SSF82861">
    <property type="entry name" value="Mechanosensitive channel protein MscS (YggB), transmembrane region"/>
    <property type="match status" value="1"/>
</dbReference>
<feature type="transmembrane region" description="Helical" evidence="7">
    <location>
        <begin position="64"/>
        <end position="83"/>
    </location>
</feature>
<reference evidence="10 11" key="1">
    <citation type="journal article" date="2022" name="Int. J. Syst. Evol. Microbiol.">
        <title>Noviherbaspirillum aridicola sp. nov., isolated from an arid soil in Pakistan.</title>
        <authorList>
            <person name="Khan I.U."/>
            <person name="Saqib M."/>
            <person name="Amin A."/>
            <person name="Hussain F."/>
            <person name="Li L."/>
            <person name="Liu Y.H."/>
            <person name="Fang B.Z."/>
            <person name="Ahmed I."/>
            <person name="Li W.J."/>
        </authorList>
    </citation>
    <scope>NUCLEOTIDE SEQUENCE [LARGE SCALE GENOMIC DNA]</scope>
    <source>
        <strain evidence="10 11">NCCP-691</strain>
    </source>
</reference>
<feature type="transmembrane region" description="Helical" evidence="7">
    <location>
        <begin position="95"/>
        <end position="113"/>
    </location>
</feature>
<feature type="domain" description="Mechanosensitive ion channel MscS C-terminal" evidence="9">
    <location>
        <begin position="333"/>
        <end position="415"/>
    </location>
</feature>
<evidence type="ECO:0000256" key="4">
    <source>
        <dbReference type="ARBA" id="ARBA00022692"/>
    </source>
</evidence>
<feature type="transmembrane region" description="Helical" evidence="7">
    <location>
        <begin position="22"/>
        <end position="43"/>
    </location>
</feature>
<evidence type="ECO:0000313" key="11">
    <source>
        <dbReference type="Proteomes" id="UP000887222"/>
    </source>
</evidence>
<dbReference type="PANTHER" id="PTHR30347:SF1">
    <property type="entry name" value="MECHANOSENSITIVE CHANNEL MSCK"/>
    <property type="match status" value="1"/>
</dbReference>
<evidence type="ECO:0000256" key="7">
    <source>
        <dbReference type="SAM" id="Phobius"/>
    </source>
</evidence>
<keyword evidence="5 7" id="KW-1133">Transmembrane helix</keyword>
<keyword evidence="4 7" id="KW-0812">Transmembrane</keyword>
<dbReference type="Proteomes" id="UP000887222">
    <property type="component" value="Unassembled WGS sequence"/>
</dbReference>
<evidence type="ECO:0000256" key="5">
    <source>
        <dbReference type="ARBA" id="ARBA00022989"/>
    </source>
</evidence>
<evidence type="ECO:0000313" key="10">
    <source>
        <dbReference type="EMBL" id="GIZ51476.1"/>
    </source>
</evidence>
<gene>
    <name evidence="10" type="ORF">NCCP691_14900</name>
</gene>
<evidence type="ECO:0000256" key="1">
    <source>
        <dbReference type="ARBA" id="ARBA00004651"/>
    </source>
</evidence>
<name>A0ABQ4Q369_9BURK</name>
<dbReference type="Gene3D" id="2.30.30.60">
    <property type="match status" value="1"/>
</dbReference>